<sequence length="321" mass="35831">MKNRHMEMIVRKVAEDPNDMRKKPSTVEECDICGKILKYPSRIEAHRRMHSQVKLFQCPHCVKQFAQKSSLNVHMRKHTGERTYLCTWECGKSFYSSSALRLHEKSHSGERKHSCSVCGQLFSKRVRILNIVYIPPPEKKTSHNQPELIYCILIKEQAVVDEVVESVHIERCNKLYNKQQQRILSSDLLIQSIMAGMLRWNATKARQPLRFQGSVSPVAGTPIECRSRRSSRSRASSSMNNGVYGAVDVNTPPSTPTATVIKNVRALRSASDYEVLKGDGIMPSKVSSVTLKECAEMDSGGSPLSPAKSAASLALSKAASS</sequence>
<dbReference type="SMART" id="SM00355">
    <property type="entry name" value="ZnF_C2H2"/>
    <property type="match status" value="3"/>
</dbReference>
<dbReference type="EMBL" id="BTSY01000005">
    <property type="protein sequence ID" value="GMT28025.1"/>
    <property type="molecule type" value="Genomic_DNA"/>
</dbReference>
<comment type="caution">
    <text evidence="10">The sequence shown here is derived from an EMBL/GenBank/DDBJ whole genome shotgun (WGS) entry which is preliminary data.</text>
</comment>
<evidence type="ECO:0000256" key="5">
    <source>
        <dbReference type="ARBA" id="ARBA00022833"/>
    </source>
</evidence>
<gene>
    <name evidence="10" type="ORF">PFISCL1PPCAC_19322</name>
</gene>
<evidence type="ECO:0000256" key="3">
    <source>
        <dbReference type="ARBA" id="ARBA00022737"/>
    </source>
</evidence>
<evidence type="ECO:0000256" key="8">
    <source>
        <dbReference type="SAM" id="MobiDB-lite"/>
    </source>
</evidence>
<protein>
    <recommendedName>
        <fullName evidence="9">C2H2-type domain-containing protein</fullName>
    </recommendedName>
</protein>
<dbReference type="PANTHER" id="PTHR24394">
    <property type="entry name" value="ZINC FINGER PROTEIN"/>
    <property type="match status" value="1"/>
</dbReference>
<feature type="domain" description="C2H2-type" evidence="9">
    <location>
        <begin position="56"/>
        <end position="83"/>
    </location>
</feature>
<proteinExistence type="predicted"/>
<keyword evidence="11" id="KW-1185">Reference proteome</keyword>
<organism evidence="10 11">
    <name type="scientific">Pristionchus fissidentatus</name>
    <dbReference type="NCBI Taxonomy" id="1538716"/>
    <lineage>
        <taxon>Eukaryota</taxon>
        <taxon>Metazoa</taxon>
        <taxon>Ecdysozoa</taxon>
        <taxon>Nematoda</taxon>
        <taxon>Chromadorea</taxon>
        <taxon>Rhabditida</taxon>
        <taxon>Rhabditina</taxon>
        <taxon>Diplogasteromorpha</taxon>
        <taxon>Diplogasteroidea</taxon>
        <taxon>Neodiplogasteridae</taxon>
        <taxon>Pristionchus</taxon>
    </lineage>
</organism>
<dbReference type="AlphaFoldDB" id="A0AAV5W8G1"/>
<dbReference type="FunFam" id="3.30.160.60:FF:002343">
    <property type="entry name" value="Zinc finger protein 33A"/>
    <property type="match status" value="1"/>
</dbReference>
<name>A0AAV5W8G1_9BILA</name>
<keyword evidence="4 7" id="KW-0863">Zinc-finger</keyword>
<dbReference type="PROSITE" id="PS50157">
    <property type="entry name" value="ZINC_FINGER_C2H2_2"/>
    <property type="match status" value="3"/>
</dbReference>
<evidence type="ECO:0000313" key="10">
    <source>
        <dbReference type="EMBL" id="GMT28025.1"/>
    </source>
</evidence>
<evidence type="ECO:0000256" key="1">
    <source>
        <dbReference type="ARBA" id="ARBA00004123"/>
    </source>
</evidence>
<dbReference type="InterPro" id="IPR013087">
    <property type="entry name" value="Znf_C2H2_type"/>
</dbReference>
<evidence type="ECO:0000256" key="2">
    <source>
        <dbReference type="ARBA" id="ARBA00022723"/>
    </source>
</evidence>
<dbReference type="GO" id="GO:0005634">
    <property type="term" value="C:nucleus"/>
    <property type="evidence" value="ECO:0007669"/>
    <property type="project" value="UniProtKB-SubCell"/>
</dbReference>
<keyword evidence="2" id="KW-0479">Metal-binding</keyword>
<keyword evidence="5" id="KW-0862">Zinc</keyword>
<dbReference type="PANTHER" id="PTHR24394:SF29">
    <property type="entry name" value="MYONEURIN"/>
    <property type="match status" value="1"/>
</dbReference>
<keyword evidence="6" id="KW-0539">Nucleus</keyword>
<feature type="region of interest" description="Disordered" evidence="8">
    <location>
        <begin position="226"/>
        <end position="250"/>
    </location>
</feature>
<evidence type="ECO:0000259" key="9">
    <source>
        <dbReference type="PROSITE" id="PS50157"/>
    </source>
</evidence>
<evidence type="ECO:0000256" key="6">
    <source>
        <dbReference type="ARBA" id="ARBA00023242"/>
    </source>
</evidence>
<dbReference type="GO" id="GO:0008270">
    <property type="term" value="F:zinc ion binding"/>
    <property type="evidence" value="ECO:0007669"/>
    <property type="project" value="UniProtKB-KW"/>
</dbReference>
<reference evidence="10" key="1">
    <citation type="submission" date="2023-10" db="EMBL/GenBank/DDBJ databases">
        <title>Genome assembly of Pristionchus species.</title>
        <authorList>
            <person name="Yoshida K."/>
            <person name="Sommer R.J."/>
        </authorList>
    </citation>
    <scope>NUCLEOTIDE SEQUENCE</scope>
    <source>
        <strain evidence="10">RS5133</strain>
    </source>
</reference>
<feature type="domain" description="C2H2-type" evidence="9">
    <location>
        <begin position="84"/>
        <end position="112"/>
    </location>
</feature>
<keyword evidence="3" id="KW-0677">Repeat</keyword>
<dbReference type="Proteomes" id="UP001432322">
    <property type="component" value="Unassembled WGS sequence"/>
</dbReference>
<dbReference type="SUPFAM" id="SSF57667">
    <property type="entry name" value="beta-beta-alpha zinc fingers"/>
    <property type="match status" value="2"/>
</dbReference>
<feature type="non-terminal residue" evidence="10">
    <location>
        <position position="321"/>
    </location>
</feature>
<dbReference type="Gene3D" id="3.30.160.60">
    <property type="entry name" value="Classic Zinc Finger"/>
    <property type="match status" value="2"/>
</dbReference>
<dbReference type="FunFam" id="3.30.160.60:FF:000702">
    <property type="entry name" value="Transcription factor E4F1 isoform 1"/>
    <property type="match status" value="1"/>
</dbReference>
<evidence type="ECO:0000256" key="7">
    <source>
        <dbReference type="PROSITE-ProRule" id="PRU00042"/>
    </source>
</evidence>
<comment type="subcellular location">
    <subcellularLocation>
        <location evidence="1">Nucleus</location>
    </subcellularLocation>
</comment>
<dbReference type="Pfam" id="PF00096">
    <property type="entry name" value="zf-C2H2"/>
    <property type="match status" value="2"/>
</dbReference>
<dbReference type="PROSITE" id="PS00028">
    <property type="entry name" value="ZINC_FINGER_C2H2_1"/>
    <property type="match status" value="3"/>
</dbReference>
<feature type="domain" description="C2H2-type" evidence="9">
    <location>
        <begin position="28"/>
        <end position="55"/>
    </location>
</feature>
<evidence type="ECO:0000313" key="11">
    <source>
        <dbReference type="Proteomes" id="UP001432322"/>
    </source>
</evidence>
<dbReference type="InterPro" id="IPR036236">
    <property type="entry name" value="Znf_C2H2_sf"/>
</dbReference>
<dbReference type="GO" id="GO:0000981">
    <property type="term" value="F:DNA-binding transcription factor activity, RNA polymerase II-specific"/>
    <property type="evidence" value="ECO:0007669"/>
    <property type="project" value="TreeGrafter"/>
</dbReference>
<accession>A0AAV5W8G1</accession>
<evidence type="ECO:0000256" key="4">
    <source>
        <dbReference type="ARBA" id="ARBA00022771"/>
    </source>
</evidence>